<dbReference type="InterPro" id="IPR011990">
    <property type="entry name" value="TPR-like_helical_dom_sf"/>
</dbReference>
<proteinExistence type="predicted"/>
<feature type="transmembrane region" description="Helical" evidence="5">
    <location>
        <begin position="196"/>
        <end position="216"/>
    </location>
</feature>
<dbReference type="Proteomes" id="UP000034107">
    <property type="component" value="Unassembled WGS sequence"/>
</dbReference>
<keyword evidence="5" id="KW-0472">Membrane</keyword>
<comment type="caution">
    <text evidence="6">The sequence shown here is derived from an EMBL/GenBank/DDBJ whole genome shotgun (WGS) entry which is preliminary data.</text>
</comment>
<gene>
    <name evidence="6" type="ORF">UX31_C0008G0002</name>
</gene>
<dbReference type="PROSITE" id="PS50005">
    <property type="entry name" value="TPR"/>
    <property type="match status" value="2"/>
</dbReference>
<reference evidence="6 7" key="1">
    <citation type="journal article" date="2015" name="Nature">
        <title>rRNA introns, odd ribosomes, and small enigmatic genomes across a large radiation of phyla.</title>
        <authorList>
            <person name="Brown C.T."/>
            <person name="Hug L.A."/>
            <person name="Thomas B.C."/>
            <person name="Sharon I."/>
            <person name="Castelle C.J."/>
            <person name="Singh A."/>
            <person name="Wilkins M.J."/>
            <person name="Williams K.H."/>
            <person name="Banfield J.F."/>
        </authorList>
    </citation>
    <scope>NUCLEOTIDE SEQUENCE [LARGE SCALE GENOMIC DNA]</scope>
</reference>
<dbReference type="PANTHER" id="PTHR44943">
    <property type="entry name" value="CELLULOSE SYNTHASE OPERON PROTEIN C"/>
    <property type="match status" value="1"/>
</dbReference>
<feature type="transmembrane region" description="Helical" evidence="5">
    <location>
        <begin position="317"/>
        <end position="338"/>
    </location>
</feature>
<dbReference type="InterPro" id="IPR019734">
    <property type="entry name" value="TPR_rpt"/>
</dbReference>
<evidence type="ECO:0000256" key="1">
    <source>
        <dbReference type="ARBA" id="ARBA00022737"/>
    </source>
</evidence>
<feature type="transmembrane region" description="Helical" evidence="5">
    <location>
        <begin position="164"/>
        <end position="184"/>
    </location>
</feature>
<keyword evidence="5" id="KW-0812">Transmembrane</keyword>
<keyword evidence="5" id="KW-1133">Transmembrane helix</keyword>
<evidence type="ECO:0000313" key="6">
    <source>
        <dbReference type="EMBL" id="KKU21960.1"/>
    </source>
</evidence>
<sequence length="692" mass="75465">MKDIFKLIAQILAVLFLFATPLIWLGVTADPASWPKNVFLVAIALVLILLFALDQIVSHRGLKITNTPFSLPLILLAASYWVSMIFAPNQVEAAVLPMGTASITALVIIFLITTGPLWKENRWLTRANYIAFSKGAIIAGLIAFVSFSPAISLPARPFITTGPIVALIVYLTASFLGGMVYLIASFAKHRGEHKRLQLAAAVMAGFTFLVIVLNLWKLWPARLQYFTFLPTWSGWQIAAESLKVSPLWGRGPVNFLTAFTTGRPVALNRDPFLWNIRFFVSTNYPFHLASTVGLFGLAAYGFLVFEIAKTIYQKRKAFSATGWGLAAVLVAVIIGQLITPPTLVTWWTLFAALMLFTFHLRSVHSSLVETKDAQEVANLSELPLVQNIINPKVKTIASVILGIVLILIVIPTGYFTYRATAAEIAYKKAIDEAVTNKGEAALDQLTKAISLNPFIDTYHLGASQVNLAMANSLATTKGKDLTEDDRKLAIKYVQTAIEEGKKATEIGPKKVTNWDNLSALYRNLFYLANGADRFALSAIEQSIALDPTNPTPRLSQGGTYYAMGDYDMAIVFFKQAIELKTDWANAHYNLSAALREKKDYQGAIGEMEKTLALVPTGSDDASKASAELDALKQAQTGNKSQTEKPKAGATAQSILEKTLEKPTPIPTPVIKPALDVSSISGIFATSSSSPQP</sequence>
<feature type="repeat" description="TPR" evidence="3">
    <location>
        <begin position="584"/>
        <end position="617"/>
    </location>
</feature>
<dbReference type="EMBL" id="LCLS01000008">
    <property type="protein sequence ID" value="KKU21960.1"/>
    <property type="molecule type" value="Genomic_DNA"/>
</dbReference>
<evidence type="ECO:0000256" key="5">
    <source>
        <dbReference type="SAM" id="Phobius"/>
    </source>
</evidence>
<evidence type="ECO:0000256" key="2">
    <source>
        <dbReference type="ARBA" id="ARBA00022803"/>
    </source>
</evidence>
<feature type="transmembrane region" description="Helical" evidence="5">
    <location>
        <begin position="344"/>
        <end position="361"/>
    </location>
</feature>
<dbReference type="SUPFAM" id="SSF48452">
    <property type="entry name" value="TPR-like"/>
    <property type="match status" value="1"/>
</dbReference>
<dbReference type="SMART" id="SM00028">
    <property type="entry name" value="TPR"/>
    <property type="match status" value="3"/>
</dbReference>
<feature type="transmembrane region" description="Helical" evidence="5">
    <location>
        <begin position="396"/>
        <end position="417"/>
    </location>
</feature>
<organism evidence="6 7">
    <name type="scientific">Candidatus Nomurabacteria bacterium GW2011_GWA1_46_11</name>
    <dbReference type="NCBI Taxonomy" id="1618732"/>
    <lineage>
        <taxon>Bacteria</taxon>
        <taxon>Candidatus Nomuraibacteriota</taxon>
    </lineage>
</organism>
<evidence type="ECO:0000256" key="4">
    <source>
        <dbReference type="SAM" id="MobiDB-lite"/>
    </source>
</evidence>
<keyword evidence="1" id="KW-0677">Repeat</keyword>
<dbReference type="AlphaFoldDB" id="A0A0G1RLZ5"/>
<feature type="transmembrane region" description="Helical" evidence="5">
    <location>
        <begin position="93"/>
        <end position="117"/>
    </location>
</feature>
<name>A0A0G1RLZ5_9BACT</name>
<feature type="region of interest" description="Disordered" evidence="4">
    <location>
        <begin position="633"/>
        <end position="671"/>
    </location>
</feature>
<feature type="repeat" description="TPR" evidence="3">
    <location>
        <begin position="550"/>
        <end position="583"/>
    </location>
</feature>
<accession>A0A0G1RLZ5</accession>
<dbReference type="PATRIC" id="fig|1618732.3.peg.403"/>
<evidence type="ECO:0000313" key="7">
    <source>
        <dbReference type="Proteomes" id="UP000034107"/>
    </source>
</evidence>
<feature type="transmembrane region" description="Helical" evidence="5">
    <location>
        <begin position="39"/>
        <end position="57"/>
    </location>
</feature>
<feature type="transmembrane region" description="Helical" evidence="5">
    <location>
        <begin position="284"/>
        <end position="305"/>
    </location>
</feature>
<keyword evidence="2 3" id="KW-0802">TPR repeat</keyword>
<feature type="transmembrane region" description="Helical" evidence="5">
    <location>
        <begin position="69"/>
        <end position="87"/>
    </location>
</feature>
<dbReference type="PANTHER" id="PTHR44943:SF8">
    <property type="entry name" value="TPR REPEAT-CONTAINING PROTEIN MJ0263"/>
    <property type="match status" value="1"/>
</dbReference>
<feature type="transmembrane region" description="Helical" evidence="5">
    <location>
        <begin position="129"/>
        <end position="152"/>
    </location>
</feature>
<dbReference type="Gene3D" id="1.25.40.10">
    <property type="entry name" value="Tetratricopeptide repeat domain"/>
    <property type="match status" value="2"/>
</dbReference>
<evidence type="ECO:0000256" key="3">
    <source>
        <dbReference type="PROSITE-ProRule" id="PRU00339"/>
    </source>
</evidence>
<protein>
    <submittedName>
        <fullName evidence="6">Uncharacterized protein</fullName>
    </submittedName>
</protein>
<dbReference type="InterPro" id="IPR051685">
    <property type="entry name" value="Ycf3/AcsC/BcsC/TPR_MFPF"/>
</dbReference>